<organism evidence="1 2">
    <name type="scientific">Burkholderia latens</name>
    <dbReference type="NCBI Taxonomy" id="488446"/>
    <lineage>
        <taxon>Bacteria</taxon>
        <taxon>Pseudomonadati</taxon>
        <taxon>Pseudomonadota</taxon>
        <taxon>Betaproteobacteria</taxon>
        <taxon>Burkholderiales</taxon>
        <taxon>Burkholderiaceae</taxon>
        <taxon>Burkholderia</taxon>
        <taxon>Burkholderia cepacia complex</taxon>
    </lineage>
</organism>
<evidence type="ECO:0000313" key="2">
    <source>
        <dbReference type="Proteomes" id="UP000494222"/>
    </source>
</evidence>
<evidence type="ECO:0000313" key="1">
    <source>
        <dbReference type="EMBL" id="VWB38578.1"/>
    </source>
</evidence>
<protein>
    <submittedName>
        <fullName evidence="1">Uncharacterized protein</fullName>
    </submittedName>
</protein>
<proteinExistence type="predicted"/>
<name>A0A6P2J4D3_9BURK</name>
<reference evidence="1 2" key="1">
    <citation type="submission" date="2019-09" db="EMBL/GenBank/DDBJ databases">
        <authorList>
            <person name="Depoorter E."/>
        </authorList>
    </citation>
    <scope>NUCLEOTIDE SEQUENCE [LARGE SCALE GENOMIC DNA]</scope>
    <source>
        <strain evidence="1">LMG 24064</strain>
    </source>
</reference>
<dbReference type="Proteomes" id="UP000494222">
    <property type="component" value="Unassembled WGS sequence"/>
</dbReference>
<gene>
    <name evidence="1" type="ORF">BLA24064_01696</name>
</gene>
<sequence length="217" mass="23856">MPISEARGGSAVVVGRALRFPIYIVKRRIVIHCACRGGRAGRAPVRRAGAMPVAVRRAGKRTARERTHFPRWIASCQTEPAVRSNEIGMPLPILSVTAYSELEQAELERDAIKHGGGQCGIAANGLVGEPPITSHRKPSDSIDYIAATRNPPTRFSLIDDRFVVWVFYLFRRFSMECHSISAKHLAQAAVNSPIACSIACSSVNLHIFVDSQFPPRR</sequence>
<dbReference type="EMBL" id="CABVPL010000008">
    <property type="protein sequence ID" value="VWB38578.1"/>
    <property type="molecule type" value="Genomic_DNA"/>
</dbReference>
<dbReference type="AlphaFoldDB" id="A0A6P2J4D3"/>
<accession>A0A6P2J4D3</accession>